<dbReference type="AlphaFoldDB" id="A0AAJ0M199"/>
<feature type="non-terminal residue" evidence="5">
    <location>
        <position position="1"/>
    </location>
</feature>
<comment type="caution">
    <text evidence="5">The sequence shown here is derived from an EMBL/GenBank/DDBJ whole genome shotgun (WGS) entry which is preliminary data.</text>
</comment>
<dbReference type="SUPFAM" id="SSF54556">
    <property type="entry name" value="Chitinase insertion domain"/>
    <property type="match status" value="1"/>
</dbReference>
<evidence type="ECO:0000259" key="4">
    <source>
        <dbReference type="PROSITE" id="PS51910"/>
    </source>
</evidence>
<proteinExistence type="inferred from homology"/>
<organism evidence="5 6">
    <name type="scientific">Chaetomium strumarium</name>
    <dbReference type="NCBI Taxonomy" id="1170767"/>
    <lineage>
        <taxon>Eukaryota</taxon>
        <taxon>Fungi</taxon>
        <taxon>Dikarya</taxon>
        <taxon>Ascomycota</taxon>
        <taxon>Pezizomycotina</taxon>
        <taxon>Sordariomycetes</taxon>
        <taxon>Sordariomycetidae</taxon>
        <taxon>Sordariales</taxon>
        <taxon>Chaetomiaceae</taxon>
        <taxon>Chaetomium</taxon>
    </lineage>
</organism>
<dbReference type="GO" id="GO:0008061">
    <property type="term" value="F:chitin binding"/>
    <property type="evidence" value="ECO:0007669"/>
    <property type="project" value="UniProtKB-KW"/>
</dbReference>
<keyword evidence="2" id="KW-0147">Chitin-binding</keyword>
<dbReference type="InterPro" id="IPR017853">
    <property type="entry name" value="GH"/>
</dbReference>
<reference evidence="5" key="1">
    <citation type="journal article" date="2023" name="Mol. Phylogenet. Evol.">
        <title>Genome-scale phylogeny and comparative genomics of the fungal order Sordariales.</title>
        <authorList>
            <person name="Hensen N."/>
            <person name="Bonometti L."/>
            <person name="Westerberg I."/>
            <person name="Brannstrom I.O."/>
            <person name="Guillou S."/>
            <person name="Cros-Aarteil S."/>
            <person name="Calhoun S."/>
            <person name="Haridas S."/>
            <person name="Kuo A."/>
            <person name="Mondo S."/>
            <person name="Pangilinan J."/>
            <person name="Riley R."/>
            <person name="LaButti K."/>
            <person name="Andreopoulos B."/>
            <person name="Lipzen A."/>
            <person name="Chen C."/>
            <person name="Yan M."/>
            <person name="Daum C."/>
            <person name="Ng V."/>
            <person name="Clum A."/>
            <person name="Steindorff A."/>
            <person name="Ohm R.A."/>
            <person name="Martin F."/>
            <person name="Silar P."/>
            <person name="Natvig D.O."/>
            <person name="Lalanne C."/>
            <person name="Gautier V."/>
            <person name="Ament-Velasquez S.L."/>
            <person name="Kruys A."/>
            <person name="Hutchinson M.I."/>
            <person name="Powell A.J."/>
            <person name="Barry K."/>
            <person name="Miller A.N."/>
            <person name="Grigoriev I.V."/>
            <person name="Debuchy R."/>
            <person name="Gladieux P."/>
            <person name="Hiltunen Thoren M."/>
            <person name="Johannesson H."/>
        </authorList>
    </citation>
    <scope>NUCLEOTIDE SEQUENCE</scope>
    <source>
        <strain evidence="5">CBS 333.67</strain>
    </source>
</reference>
<evidence type="ECO:0000256" key="1">
    <source>
        <dbReference type="ARBA" id="ARBA00008682"/>
    </source>
</evidence>
<dbReference type="EMBL" id="JAUDZG010000004">
    <property type="protein sequence ID" value="KAK3305284.1"/>
    <property type="molecule type" value="Genomic_DNA"/>
</dbReference>
<keyword evidence="6" id="KW-1185">Reference proteome</keyword>
<dbReference type="PROSITE" id="PS51910">
    <property type="entry name" value="GH18_2"/>
    <property type="match status" value="1"/>
</dbReference>
<dbReference type="RefSeq" id="XP_062721064.1">
    <property type="nucleotide sequence ID" value="XM_062864921.1"/>
</dbReference>
<dbReference type="InterPro" id="IPR001223">
    <property type="entry name" value="Glyco_hydro18_cat"/>
</dbReference>
<dbReference type="InterPro" id="IPR053214">
    <property type="entry name" value="LysM12-like"/>
</dbReference>
<dbReference type="Gene3D" id="3.20.20.80">
    <property type="entry name" value="Glycosidases"/>
    <property type="match status" value="1"/>
</dbReference>
<dbReference type="SUPFAM" id="SSF51445">
    <property type="entry name" value="(Trans)glycosidases"/>
    <property type="match status" value="1"/>
</dbReference>
<keyword evidence="3" id="KW-0843">Virulence</keyword>
<protein>
    <recommendedName>
        <fullName evidence="4">GH18 domain-containing protein</fullName>
    </recommendedName>
</protein>
<dbReference type="Proteomes" id="UP001273166">
    <property type="component" value="Unassembled WGS sequence"/>
</dbReference>
<dbReference type="GO" id="GO:0005975">
    <property type="term" value="P:carbohydrate metabolic process"/>
    <property type="evidence" value="ECO:0007669"/>
    <property type="project" value="InterPro"/>
</dbReference>
<gene>
    <name evidence="5" type="ORF">B0T15DRAFT_397766</name>
</gene>
<comment type="similarity">
    <text evidence="1">Belongs to the glycosyl hydrolase 18 family. Chitinase class V subfamily.</text>
</comment>
<evidence type="ECO:0000256" key="2">
    <source>
        <dbReference type="ARBA" id="ARBA00022669"/>
    </source>
</evidence>
<dbReference type="GeneID" id="87883750"/>
<dbReference type="InterPro" id="IPR029070">
    <property type="entry name" value="Chitinase_insertion_sf"/>
</dbReference>
<accession>A0AAJ0M199</accession>
<name>A0AAJ0M199_9PEZI</name>
<sequence length="134" mass="13682">NCLRSHINLTETEYALAMITKAGVPASKIAVGIAGYGRSFGLADPGCTGPHCLFTGPESTAEQGPCTGTAGYIAQAELDSLVSGGAAAPSDSDMMTYGGGTWVSHMSHATKASRISRYASYGFAGSVEWAVDLA</sequence>
<evidence type="ECO:0000256" key="3">
    <source>
        <dbReference type="ARBA" id="ARBA00023026"/>
    </source>
</evidence>
<feature type="domain" description="GH18" evidence="4">
    <location>
        <begin position="1"/>
        <end position="134"/>
    </location>
</feature>
<evidence type="ECO:0000313" key="5">
    <source>
        <dbReference type="EMBL" id="KAK3305284.1"/>
    </source>
</evidence>
<evidence type="ECO:0000313" key="6">
    <source>
        <dbReference type="Proteomes" id="UP001273166"/>
    </source>
</evidence>
<reference evidence="5" key="2">
    <citation type="submission" date="2023-06" db="EMBL/GenBank/DDBJ databases">
        <authorList>
            <consortium name="Lawrence Berkeley National Laboratory"/>
            <person name="Mondo S.J."/>
            <person name="Hensen N."/>
            <person name="Bonometti L."/>
            <person name="Westerberg I."/>
            <person name="Brannstrom I.O."/>
            <person name="Guillou S."/>
            <person name="Cros-Aarteil S."/>
            <person name="Calhoun S."/>
            <person name="Haridas S."/>
            <person name="Kuo A."/>
            <person name="Pangilinan J."/>
            <person name="Riley R."/>
            <person name="Labutti K."/>
            <person name="Andreopoulos B."/>
            <person name="Lipzen A."/>
            <person name="Chen C."/>
            <person name="Yanf M."/>
            <person name="Daum C."/>
            <person name="Ng V."/>
            <person name="Clum A."/>
            <person name="Steindorff A."/>
            <person name="Ohm R."/>
            <person name="Martin F."/>
            <person name="Silar P."/>
            <person name="Natvig D."/>
            <person name="Lalanne C."/>
            <person name="Gautier V."/>
            <person name="Ament-Velasquez S.L."/>
            <person name="Kruys A."/>
            <person name="Hutchinson M.I."/>
            <person name="Powell A.J."/>
            <person name="Barry K."/>
            <person name="Miller A.N."/>
            <person name="Grigoriev I.V."/>
            <person name="Debuchy R."/>
            <person name="Gladieux P."/>
            <person name="Thoren M.H."/>
            <person name="Johannesson H."/>
        </authorList>
    </citation>
    <scope>NUCLEOTIDE SEQUENCE</scope>
    <source>
        <strain evidence="5">CBS 333.67</strain>
    </source>
</reference>
<dbReference type="PANTHER" id="PTHR47700:SF2">
    <property type="entry name" value="CHITINASE"/>
    <property type="match status" value="1"/>
</dbReference>
<dbReference type="Gene3D" id="3.10.50.10">
    <property type="match status" value="1"/>
</dbReference>
<dbReference type="PANTHER" id="PTHR47700">
    <property type="entry name" value="V CHITINASE, PUTATIVE (AFU_ORTHOLOGUE AFUA_6G13720)-RELATED"/>
    <property type="match status" value="1"/>
</dbReference>